<dbReference type="OrthoDB" id="3943581at2759"/>
<dbReference type="EMBL" id="ADBL01001062">
    <property type="status" value="NOT_ANNOTATED_CDS"/>
    <property type="molecule type" value="Genomic_DNA"/>
</dbReference>
<evidence type="ECO:0000313" key="4">
    <source>
        <dbReference type="Proteomes" id="UP000011715"/>
    </source>
</evidence>
<name>A0A0C4DWX0_MAGP6</name>
<reference evidence="2" key="1">
    <citation type="submission" date="2010-05" db="EMBL/GenBank/DDBJ databases">
        <title>The Genome Sequence of Magnaporthe poae strain ATCC 64411.</title>
        <authorList>
            <consortium name="The Broad Institute Genome Sequencing Platform"/>
            <consortium name="Broad Institute Genome Sequencing Center for Infectious Disease"/>
            <person name="Ma L.-J."/>
            <person name="Dead R."/>
            <person name="Young S."/>
            <person name="Zeng Q."/>
            <person name="Koehrsen M."/>
            <person name="Alvarado L."/>
            <person name="Berlin A."/>
            <person name="Chapman S.B."/>
            <person name="Chen Z."/>
            <person name="Freedman E."/>
            <person name="Gellesch M."/>
            <person name="Goldberg J."/>
            <person name="Griggs A."/>
            <person name="Gujja S."/>
            <person name="Heilman E.R."/>
            <person name="Heiman D."/>
            <person name="Hepburn T."/>
            <person name="Howarth C."/>
            <person name="Jen D."/>
            <person name="Larson L."/>
            <person name="Mehta T."/>
            <person name="Neiman D."/>
            <person name="Pearson M."/>
            <person name="Roberts A."/>
            <person name="Saif S."/>
            <person name="Shea T."/>
            <person name="Shenoy N."/>
            <person name="Sisk P."/>
            <person name="Stolte C."/>
            <person name="Sykes S."/>
            <person name="Walk T."/>
            <person name="White J."/>
            <person name="Yandava C."/>
            <person name="Haas B."/>
            <person name="Nusbaum C."/>
            <person name="Birren B."/>
        </authorList>
    </citation>
    <scope>NUCLEOTIDE SEQUENCE</scope>
    <source>
        <strain evidence="2">ATCC 64411</strain>
    </source>
</reference>
<reference evidence="4" key="2">
    <citation type="submission" date="2010-05" db="EMBL/GenBank/DDBJ databases">
        <title>The genome sequence of Magnaporthe poae strain ATCC 64411.</title>
        <authorList>
            <person name="Ma L.-J."/>
            <person name="Dead R."/>
            <person name="Young S."/>
            <person name="Zeng Q."/>
            <person name="Koehrsen M."/>
            <person name="Alvarado L."/>
            <person name="Berlin A."/>
            <person name="Chapman S.B."/>
            <person name="Chen Z."/>
            <person name="Freedman E."/>
            <person name="Gellesch M."/>
            <person name="Goldberg J."/>
            <person name="Griggs A."/>
            <person name="Gujja S."/>
            <person name="Heilman E.R."/>
            <person name="Heiman D."/>
            <person name="Hepburn T."/>
            <person name="Howarth C."/>
            <person name="Jen D."/>
            <person name="Larson L."/>
            <person name="Mehta T."/>
            <person name="Neiman D."/>
            <person name="Pearson M."/>
            <person name="Roberts A."/>
            <person name="Saif S."/>
            <person name="Shea T."/>
            <person name="Shenoy N."/>
            <person name="Sisk P."/>
            <person name="Stolte C."/>
            <person name="Sykes S."/>
            <person name="Walk T."/>
            <person name="White J."/>
            <person name="Yandava C."/>
            <person name="Haas B."/>
            <person name="Nusbaum C."/>
            <person name="Birren B."/>
        </authorList>
    </citation>
    <scope>NUCLEOTIDE SEQUENCE [LARGE SCALE GENOMIC DNA]</scope>
    <source>
        <strain evidence="4">ATCC 64411 / 73-15</strain>
    </source>
</reference>
<dbReference type="Proteomes" id="UP000011715">
    <property type="component" value="Unassembled WGS sequence"/>
</dbReference>
<evidence type="ECO:0000313" key="2">
    <source>
        <dbReference type="EMBL" id="KLU85481.1"/>
    </source>
</evidence>
<organism evidence="3 4">
    <name type="scientific">Magnaporthiopsis poae (strain ATCC 64411 / 73-15)</name>
    <name type="common">Kentucky bluegrass fungus</name>
    <name type="synonym">Magnaporthe poae</name>
    <dbReference type="NCBI Taxonomy" id="644358"/>
    <lineage>
        <taxon>Eukaryota</taxon>
        <taxon>Fungi</taxon>
        <taxon>Dikarya</taxon>
        <taxon>Ascomycota</taxon>
        <taxon>Pezizomycotina</taxon>
        <taxon>Sordariomycetes</taxon>
        <taxon>Sordariomycetidae</taxon>
        <taxon>Magnaporthales</taxon>
        <taxon>Magnaporthaceae</taxon>
        <taxon>Magnaporthiopsis</taxon>
    </lineage>
</organism>
<gene>
    <name evidence="2" type="ORF">MAPG_04504</name>
</gene>
<dbReference type="AlphaFoldDB" id="A0A0C4DWX0"/>
<dbReference type="eggNOG" id="ENOG502ST9Q">
    <property type="taxonomic scope" value="Eukaryota"/>
</dbReference>
<reference evidence="3" key="5">
    <citation type="submission" date="2015-06" db="UniProtKB">
        <authorList>
            <consortium name="EnsemblFungi"/>
        </authorList>
    </citation>
    <scope>IDENTIFICATION</scope>
    <source>
        <strain evidence="3">ATCC 64411</strain>
    </source>
</reference>
<evidence type="ECO:0000313" key="3">
    <source>
        <dbReference type="EnsemblFungi" id="MAPG_04504T0"/>
    </source>
</evidence>
<evidence type="ECO:0000256" key="1">
    <source>
        <dbReference type="SAM" id="MobiDB-lite"/>
    </source>
</evidence>
<accession>A0A0C4DWX0</accession>
<protein>
    <submittedName>
        <fullName evidence="2 3">Uncharacterized protein</fullName>
    </submittedName>
</protein>
<feature type="compositionally biased region" description="Low complexity" evidence="1">
    <location>
        <begin position="60"/>
        <end position="72"/>
    </location>
</feature>
<reference evidence="2" key="3">
    <citation type="submission" date="2011-03" db="EMBL/GenBank/DDBJ databases">
        <title>Annotation of Magnaporthe poae ATCC 64411.</title>
        <authorList>
            <person name="Ma L.-J."/>
            <person name="Dead R."/>
            <person name="Young S.K."/>
            <person name="Zeng Q."/>
            <person name="Gargeya S."/>
            <person name="Fitzgerald M."/>
            <person name="Haas B."/>
            <person name="Abouelleil A."/>
            <person name="Alvarado L."/>
            <person name="Arachchi H.M."/>
            <person name="Berlin A."/>
            <person name="Brown A."/>
            <person name="Chapman S.B."/>
            <person name="Chen Z."/>
            <person name="Dunbar C."/>
            <person name="Freedman E."/>
            <person name="Gearin G."/>
            <person name="Gellesch M."/>
            <person name="Goldberg J."/>
            <person name="Griggs A."/>
            <person name="Gujja S."/>
            <person name="Heiman D."/>
            <person name="Howarth C."/>
            <person name="Larson L."/>
            <person name="Lui A."/>
            <person name="MacDonald P.J.P."/>
            <person name="Mehta T."/>
            <person name="Montmayeur A."/>
            <person name="Murphy C."/>
            <person name="Neiman D."/>
            <person name="Pearson M."/>
            <person name="Priest M."/>
            <person name="Roberts A."/>
            <person name="Saif S."/>
            <person name="Shea T."/>
            <person name="Shenoy N."/>
            <person name="Sisk P."/>
            <person name="Stolte C."/>
            <person name="Sykes S."/>
            <person name="Yandava C."/>
            <person name="Wortman J."/>
            <person name="Nusbaum C."/>
            <person name="Birren B."/>
        </authorList>
    </citation>
    <scope>NUCLEOTIDE SEQUENCE</scope>
    <source>
        <strain evidence="2">ATCC 64411</strain>
    </source>
</reference>
<dbReference type="EMBL" id="GL876968">
    <property type="protein sequence ID" value="KLU85481.1"/>
    <property type="molecule type" value="Genomic_DNA"/>
</dbReference>
<dbReference type="EnsemblFungi" id="MAPG_04504T0">
    <property type="protein sequence ID" value="MAPG_04504T0"/>
    <property type="gene ID" value="MAPG_04504"/>
</dbReference>
<feature type="region of interest" description="Disordered" evidence="1">
    <location>
        <begin position="30"/>
        <end position="72"/>
    </location>
</feature>
<proteinExistence type="predicted"/>
<reference evidence="3" key="4">
    <citation type="journal article" date="2015" name="G3 (Bethesda)">
        <title>Genome sequences of three phytopathogenic species of the Magnaporthaceae family of fungi.</title>
        <authorList>
            <person name="Okagaki L.H."/>
            <person name="Nunes C.C."/>
            <person name="Sailsbery J."/>
            <person name="Clay B."/>
            <person name="Brown D."/>
            <person name="John T."/>
            <person name="Oh Y."/>
            <person name="Young N."/>
            <person name="Fitzgerald M."/>
            <person name="Haas B.J."/>
            <person name="Zeng Q."/>
            <person name="Young S."/>
            <person name="Adiconis X."/>
            <person name="Fan L."/>
            <person name="Levin J.Z."/>
            <person name="Mitchell T.K."/>
            <person name="Okubara P.A."/>
            <person name="Farman M.L."/>
            <person name="Kohn L.M."/>
            <person name="Birren B."/>
            <person name="Ma L.-J."/>
            <person name="Dean R.A."/>
        </authorList>
    </citation>
    <scope>NUCLEOTIDE SEQUENCE</scope>
    <source>
        <strain evidence="3">ATCC 64411 / 73-15</strain>
    </source>
</reference>
<keyword evidence="4" id="KW-1185">Reference proteome</keyword>
<dbReference type="VEuPathDB" id="FungiDB:MAPG_04504"/>
<sequence>MFVNLAVYQPDDRAVGGRWRSMAVRCGVPEPDPATLGAPPLAGMWSKKTSPGKGSKKRSAATSESRTAAKGL</sequence>